<comment type="caution">
    <text evidence="12">The sequence shown here is derived from an EMBL/GenBank/DDBJ whole genome shotgun (WGS) entry which is preliminary data.</text>
</comment>
<protein>
    <recommendedName>
        <fullName evidence="3">Sec translocon accessory complex subunit YajC</fullName>
    </recommendedName>
</protein>
<sequence>MGEGLQGILGPLLLFTVFIVFFIVLPQRKKLKQEKNFDKDLKKGDRVITKSGLHGKILELNDNGTCVLETMSGKMKFERSALSIEMTQALNKSVVETKK</sequence>
<evidence type="ECO:0000256" key="4">
    <source>
        <dbReference type="ARBA" id="ARBA00022448"/>
    </source>
</evidence>
<feature type="transmembrane region" description="Helical" evidence="11">
    <location>
        <begin position="6"/>
        <end position="25"/>
    </location>
</feature>
<dbReference type="InterPro" id="IPR003849">
    <property type="entry name" value="Preprotein_translocase_YajC"/>
</dbReference>
<dbReference type="SMART" id="SM01323">
    <property type="entry name" value="YajC"/>
    <property type="match status" value="1"/>
</dbReference>
<evidence type="ECO:0000256" key="3">
    <source>
        <dbReference type="ARBA" id="ARBA00014962"/>
    </source>
</evidence>
<dbReference type="Proteomes" id="UP001595878">
    <property type="component" value="Unassembled WGS sequence"/>
</dbReference>
<dbReference type="PANTHER" id="PTHR33909">
    <property type="entry name" value="SEC TRANSLOCON ACCESSORY COMPLEX SUBUNIT YAJC"/>
    <property type="match status" value="1"/>
</dbReference>
<reference evidence="13" key="1">
    <citation type="journal article" date="2019" name="Int. J. Syst. Evol. Microbiol.">
        <title>The Global Catalogue of Microorganisms (GCM) 10K type strain sequencing project: providing services to taxonomists for standard genome sequencing and annotation.</title>
        <authorList>
            <consortium name="The Broad Institute Genomics Platform"/>
            <consortium name="The Broad Institute Genome Sequencing Center for Infectious Disease"/>
            <person name="Wu L."/>
            <person name="Ma J."/>
        </authorList>
    </citation>
    <scope>NUCLEOTIDE SEQUENCE [LARGE SCALE GENOMIC DNA]</scope>
    <source>
        <strain evidence="13">CGMCC 4.7427</strain>
    </source>
</reference>
<evidence type="ECO:0000313" key="12">
    <source>
        <dbReference type="EMBL" id="MFC4688922.1"/>
    </source>
</evidence>
<keyword evidence="4" id="KW-0813">Transport</keyword>
<evidence type="ECO:0000256" key="10">
    <source>
        <dbReference type="ARBA" id="ARBA00023136"/>
    </source>
</evidence>
<dbReference type="PANTHER" id="PTHR33909:SF1">
    <property type="entry name" value="SEC TRANSLOCON ACCESSORY COMPLEX SUBUNIT YAJC"/>
    <property type="match status" value="1"/>
</dbReference>
<keyword evidence="5" id="KW-1003">Cell membrane</keyword>
<name>A0ABV9L5W0_9FLAO</name>
<comment type="subcellular location">
    <subcellularLocation>
        <location evidence="1">Cell membrane</location>
        <topology evidence="1">Single-pass membrane protein</topology>
    </subcellularLocation>
</comment>
<dbReference type="NCBIfam" id="TIGR00739">
    <property type="entry name" value="yajC"/>
    <property type="match status" value="1"/>
</dbReference>
<evidence type="ECO:0000256" key="1">
    <source>
        <dbReference type="ARBA" id="ARBA00004162"/>
    </source>
</evidence>
<dbReference type="PRINTS" id="PR01853">
    <property type="entry name" value="YAJCTRNLCASE"/>
</dbReference>
<organism evidence="12 13">
    <name type="scientific">Dokdonia genika</name>
    <dbReference type="NCBI Taxonomy" id="308113"/>
    <lineage>
        <taxon>Bacteria</taxon>
        <taxon>Pseudomonadati</taxon>
        <taxon>Bacteroidota</taxon>
        <taxon>Flavobacteriia</taxon>
        <taxon>Flavobacteriales</taxon>
        <taxon>Flavobacteriaceae</taxon>
        <taxon>Dokdonia</taxon>
    </lineage>
</organism>
<keyword evidence="8 11" id="KW-1133">Transmembrane helix</keyword>
<proteinExistence type="inferred from homology"/>
<evidence type="ECO:0000256" key="7">
    <source>
        <dbReference type="ARBA" id="ARBA00022927"/>
    </source>
</evidence>
<keyword evidence="7" id="KW-0653">Protein transport</keyword>
<evidence type="ECO:0000256" key="8">
    <source>
        <dbReference type="ARBA" id="ARBA00022989"/>
    </source>
</evidence>
<comment type="similarity">
    <text evidence="2">Belongs to the YajC family.</text>
</comment>
<gene>
    <name evidence="12" type="primary">yajC</name>
    <name evidence="12" type="ORF">ACFO5T_00635</name>
</gene>
<keyword evidence="9" id="KW-0811">Translocation</keyword>
<dbReference type="Pfam" id="PF02699">
    <property type="entry name" value="YajC"/>
    <property type="match status" value="1"/>
</dbReference>
<evidence type="ECO:0000256" key="6">
    <source>
        <dbReference type="ARBA" id="ARBA00022692"/>
    </source>
</evidence>
<evidence type="ECO:0000256" key="9">
    <source>
        <dbReference type="ARBA" id="ARBA00023010"/>
    </source>
</evidence>
<keyword evidence="10 11" id="KW-0472">Membrane</keyword>
<evidence type="ECO:0000256" key="11">
    <source>
        <dbReference type="SAM" id="Phobius"/>
    </source>
</evidence>
<dbReference type="EMBL" id="JBHSHB010000003">
    <property type="protein sequence ID" value="MFC4688922.1"/>
    <property type="molecule type" value="Genomic_DNA"/>
</dbReference>
<evidence type="ECO:0000256" key="2">
    <source>
        <dbReference type="ARBA" id="ARBA00006742"/>
    </source>
</evidence>
<dbReference type="RefSeq" id="WP_380031176.1">
    <property type="nucleotide sequence ID" value="NZ_JBHSHB010000003.1"/>
</dbReference>
<evidence type="ECO:0000256" key="5">
    <source>
        <dbReference type="ARBA" id="ARBA00022475"/>
    </source>
</evidence>
<accession>A0ABV9L5W0</accession>
<evidence type="ECO:0000313" key="13">
    <source>
        <dbReference type="Proteomes" id="UP001595878"/>
    </source>
</evidence>
<keyword evidence="13" id="KW-1185">Reference proteome</keyword>
<keyword evidence="6 11" id="KW-0812">Transmembrane</keyword>